<keyword evidence="1" id="KW-0472">Membrane</keyword>
<gene>
    <name evidence="2" type="ordered locus">SUB1177</name>
</gene>
<organism evidence="2 3">
    <name type="scientific">Streptococcus uberis (strain ATCC BAA-854 / 0140J)</name>
    <dbReference type="NCBI Taxonomy" id="218495"/>
    <lineage>
        <taxon>Bacteria</taxon>
        <taxon>Bacillati</taxon>
        <taxon>Bacillota</taxon>
        <taxon>Bacilli</taxon>
        <taxon>Lactobacillales</taxon>
        <taxon>Streptococcaceae</taxon>
        <taxon>Streptococcus</taxon>
    </lineage>
</organism>
<proteinExistence type="predicted"/>
<keyword evidence="1" id="KW-0812">Transmembrane</keyword>
<dbReference type="Proteomes" id="UP000000449">
    <property type="component" value="Chromosome"/>
</dbReference>
<dbReference type="HOGENOM" id="CLU_2182586_0_0_9"/>
<dbReference type="AlphaFoldDB" id="B9DSJ5"/>
<dbReference type="OrthoDB" id="9980510at2"/>
<accession>B9DSJ5</accession>
<reference evidence="3" key="1">
    <citation type="journal article" date="2009" name="BMC Genomics">
        <title>Evidence for niche adaptation in the genome of the bovine pathogen Streptococcus uberis.</title>
        <authorList>
            <person name="Ward P.N."/>
            <person name="Holden M.T.G."/>
            <person name="Leigh J.A."/>
            <person name="Lennard N."/>
            <person name="Bignell A."/>
            <person name="Barron A."/>
            <person name="Clark L."/>
            <person name="Quail M.A."/>
            <person name="Woodward J."/>
            <person name="Barrell B.G."/>
            <person name="Egan S.A."/>
            <person name="Field T.R."/>
            <person name="Maskell D."/>
            <person name="Kehoe M."/>
            <person name="Dowson C.G."/>
            <person name="Chanter N."/>
            <person name="Whatmore A.M."/>
            <person name="Bentley S.D."/>
            <person name="Parkhill J."/>
        </authorList>
    </citation>
    <scope>NUCLEOTIDE SEQUENCE [LARGE SCALE GENOMIC DNA]</scope>
    <source>
        <strain evidence="3">ATCC BAA-854 / 0140J</strain>
    </source>
</reference>
<evidence type="ECO:0000313" key="2">
    <source>
        <dbReference type="EMBL" id="CAR42588.1"/>
    </source>
</evidence>
<keyword evidence="1" id="KW-1133">Transmembrane helix</keyword>
<protein>
    <submittedName>
        <fullName evidence="2">Membrane protein</fullName>
    </submittedName>
</protein>
<dbReference type="RefSeq" id="WP_012658661.1">
    <property type="nucleotide sequence ID" value="NC_012004.1"/>
</dbReference>
<keyword evidence="3" id="KW-1185">Reference proteome</keyword>
<name>B9DSJ5_STRU0</name>
<dbReference type="EMBL" id="AM946015">
    <property type="protein sequence ID" value="CAR42588.1"/>
    <property type="molecule type" value="Genomic_DNA"/>
</dbReference>
<evidence type="ECO:0000313" key="3">
    <source>
        <dbReference type="Proteomes" id="UP000000449"/>
    </source>
</evidence>
<feature type="transmembrane region" description="Helical" evidence="1">
    <location>
        <begin position="71"/>
        <end position="104"/>
    </location>
</feature>
<evidence type="ECO:0000256" key="1">
    <source>
        <dbReference type="SAM" id="Phobius"/>
    </source>
</evidence>
<dbReference type="KEGG" id="sub:SUB1177"/>
<sequence length="109" mass="12149">MTISIAHQASVSLFVSRLNREEFLKSYGNKAVEMAGMKNFQLPNQEKDAIAFLSYLDSKGYQEKIADGLYIFAGLGITAALCLTPVLLWLTPVIIIALIALVYVRNNYF</sequence>